<dbReference type="Proteomes" id="UP000677117">
    <property type="component" value="Chromosome"/>
</dbReference>
<keyword evidence="4" id="KW-0808">Transferase</keyword>
<evidence type="ECO:0000313" key="4">
    <source>
        <dbReference type="EMBL" id="QWQ31406.1"/>
    </source>
</evidence>
<dbReference type="KEGG" id="mvl:KOY49_04640"/>
<evidence type="ECO:0000256" key="2">
    <source>
        <dbReference type="SAM" id="Phobius"/>
    </source>
</evidence>
<dbReference type="EMBL" id="CP076459">
    <property type="protein sequence ID" value="QWQ31406.1"/>
    <property type="molecule type" value="Genomic_DNA"/>
</dbReference>
<dbReference type="InterPro" id="IPR003362">
    <property type="entry name" value="Bact_transf"/>
</dbReference>
<reference evidence="4" key="1">
    <citation type="submission" date="2021-06" db="EMBL/GenBank/DDBJ databases">
        <title>An adapted protocol for Saccharibacteria cultivation: two new species join this phylum of Candidate Phyla Radiations.</title>
        <authorList>
            <person name="Ibrahim A."/>
            <person name="Maatouk M."/>
            <person name="Raoult D."/>
            <person name="Bittar F."/>
        </authorList>
    </citation>
    <scope>NUCLEOTIDE SEQUENCE</scope>
    <source>
        <strain evidence="4">IHU2</strain>
    </source>
</reference>
<keyword evidence="2" id="KW-0472">Membrane</keyword>
<gene>
    <name evidence="4" type="ORF">KOY49_04640</name>
</gene>
<dbReference type="GO" id="GO:0016780">
    <property type="term" value="F:phosphotransferase activity, for other substituted phosphate groups"/>
    <property type="evidence" value="ECO:0007669"/>
    <property type="project" value="TreeGrafter"/>
</dbReference>
<dbReference type="Pfam" id="PF02397">
    <property type="entry name" value="Bac_transf"/>
    <property type="match status" value="1"/>
</dbReference>
<feature type="transmembrane region" description="Helical" evidence="2">
    <location>
        <begin position="61"/>
        <end position="81"/>
    </location>
</feature>
<keyword evidence="5" id="KW-1185">Reference proteome</keyword>
<feature type="transmembrane region" description="Helical" evidence="2">
    <location>
        <begin position="255"/>
        <end position="276"/>
    </location>
</feature>
<feature type="domain" description="Bacterial sugar transferase" evidence="3">
    <location>
        <begin position="250"/>
        <end position="306"/>
    </location>
</feature>
<name>A0A8F1SAZ7_9BACT</name>
<keyword evidence="2" id="KW-0812">Transmembrane</keyword>
<organism evidence="4 5">
    <name type="scientific">Candidatus Minimicrobia vallesae</name>
    <dbReference type="NCBI Taxonomy" id="2841264"/>
    <lineage>
        <taxon>Bacteria</taxon>
        <taxon>Candidatus Saccharimonadota</taxon>
        <taxon>Candidatus Saccharimonadota incertae sedis</taxon>
        <taxon>Candidatus Minimicrobia</taxon>
    </lineage>
</organism>
<protein>
    <submittedName>
        <fullName evidence="4">Sugar transferase</fullName>
    </submittedName>
</protein>
<evidence type="ECO:0000313" key="5">
    <source>
        <dbReference type="Proteomes" id="UP000677117"/>
    </source>
</evidence>
<feature type="transmembrane region" description="Helical" evidence="2">
    <location>
        <begin position="93"/>
        <end position="111"/>
    </location>
</feature>
<dbReference type="Pfam" id="PF13727">
    <property type="entry name" value="CoA_binding_3"/>
    <property type="match status" value="1"/>
</dbReference>
<accession>A0A8F1SAZ7</accession>
<feature type="transmembrane region" description="Helical" evidence="2">
    <location>
        <begin position="28"/>
        <end position="49"/>
    </location>
</feature>
<evidence type="ECO:0000256" key="1">
    <source>
        <dbReference type="ARBA" id="ARBA00006464"/>
    </source>
</evidence>
<dbReference type="PANTHER" id="PTHR30576:SF0">
    <property type="entry name" value="UNDECAPRENYL-PHOSPHATE N-ACETYLGALACTOSAMINYL 1-PHOSPHATE TRANSFERASE-RELATED"/>
    <property type="match status" value="1"/>
</dbReference>
<dbReference type="AlphaFoldDB" id="A0A8F1SAZ7"/>
<comment type="similarity">
    <text evidence="1">Belongs to the bacterial sugar transferase family.</text>
</comment>
<sequence>MSAFTIAYILRISLDPRPFHISINAIDFITSIFMTLPLWIAMFYFFGLYDREIYTHPLRNFGRILLASITGIMIMISVTFFTNTPLFPAKLVAGYATGIGFILLMIFRSAANIVRLKLLKRGLGARRVVLIGNCDLTHVLADFIETNPLTGFKISGIVAQTQFIPIELKKLRRSSLESALTRDKIDVIIQTDSKNVSEHYQIAQKHYLDFYQAPEFDGIMTTKHTIDIIDSVPLIHTHPTPLMGYGRIVKRIMDIAGGTIGIIIASPIMLLVAIAVKISDPAGPILMHGKQQKRLTRYNRPFKVYKIPLTLRKV</sequence>
<proteinExistence type="inferred from homology"/>
<dbReference type="PANTHER" id="PTHR30576">
    <property type="entry name" value="COLANIC BIOSYNTHESIS UDP-GLUCOSE LIPID CARRIER TRANSFERASE"/>
    <property type="match status" value="1"/>
</dbReference>
<evidence type="ECO:0000259" key="3">
    <source>
        <dbReference type="Pfam" id="PF02397"/>
    </source>
</evidence>
<keyword evidence="2" id="KW-1133">Transmembrane helix</keyword>